<dbReference type="InterPro" id="IPR000634">
    <property type="entry name" value="Ser/Thr_deHydtase_PyrdxlP-BS"/>
</dbReference>
<name>A0A9Q9B5G1_9PEZI</name>
<dbReference type="GO" id="GO:0006094">
    <property type="term" value="P:gluconeogenesis"/>
    <property type="evidence" value="ECO:0007669"/>
    <property type="project" value="UniProtKB-KW"/>
</dbReference>
<dbReference type="EMBL" id="CP099427">
    <property type="protein sequence ID" value="USW57501.1"/>
    <property type="molecule type" value="Genomic_DNA"/>
</dbReference>
<comment type="subcellular location">
    <subcellularLocation>
        <location evidence="2">Cytoplasm</location>
    </subcellularLocation>
</comment>
<feature type="region of interest" description="Disordered" evidence="11">
    <location>
        <begin position="1"/>
        <end position="24"/>
    </location>
</feature>
<evidence type="ECO:0000256" key="4">
    <source>
        <dbReference type="ARBA" id="ARBA00010869"/>
    </source>
</evidence>
<keyword evidence="8" id="KW-0663">Pyridoxal phosphate</keyword>
<dbReference type="GO" id="GO:0009097">
    <property type="term" value="P:isoleucine biosynthetic process"/>
    <property type="evidence" value="ECO:0007669"/>
    <property type="project" value="TreeGrafter"/>
</dbReference>
<evidence type="ECO:0000256" key="7">
    <source>
        <dbReference type="ARBA" id="ARBA00022490"/>
    </source>
</evidence>
<dbReference type="Pfam" id="PF00291">
    <property type="entry name" value="PALP"/>
    <property type="match status" value="1"/>
</dbReference>
<evidence type="ECO:0000256" key="11">
    <source>
        <dbReference type="SAM" id="MobiDB-lite"/>
    </source>
</evidence>
<evidence type="ECO:0000256" key="6">
    <source>
        <dbReference type="ARBA" id="ARBA00022432"/>
    </source>
</evidence>
<comment type="cofactor">
    <cofactor evidence="1">
        <name>pyridoxal 5'-phosphate</name>
        <dbReference type="ChEBI" id="CHEBI:597326"/>
    </cofactor>
</comment>
<dbReference type="Proteomes" id="UP001056384">
    <property type="component" value="Chromosome 10"/>
</dbReference>
<dbReference type="InterPro" id="IPR001926">
    <property type="entry name" value="TrpB-like_PALP"/>
</dbReference>
<dbReference type="AlphaFoldDB" id="A0A9Q9B5G1"/>
<dbReference type="GO" id="GO:0004794">
    <property type="term" value="F:threonine deaminase activity"/>
    <property type="evidence" value="ECO:0007669"/>
    <property type="project" value="TreeGrafter"/>
</dbReference>
<dbReference type="GO" id="GO:0003941">
    <property type="term" value="F:L-serine ammonia-lyase activity"/>
    <property type="evidence" value="ECO:0007669"/>
    <property type="project" value="UniProtKB-EC"/>
</dbReference>
<dbReference type="EC" id="4.3.1.17" evidence="5"/>
<accession>A0A9Q9B5G1</accession>
<keyword evidence="14" id="KW-1185">Reference proteome</keyword>
<dbReference type="PANTHER" id="PTHR48078:SF2">
    <property type="entry name" value="CATABOLIC L-SERINE_THREONINE DEHYDRATASE"/>
    <property type="match status" value="1"/>
</dbReference>
<dbReference type="SUPFAM" id="SSF53686">
    <property type="entry name" value="Tryptophan synthase beta subunit-like PLP-dependent enzymes"/>
    <property type="match status" value="1"/>
</dbReference>
<protein>
    <recommendedName>
        <fullName evidence="5">L-serine ammonia-lyase</fullName>
        <ecNumber evidence="5">4.3.1.17</ecNumber>
    </recommendedName>
</protein>
<evidence type="ECO:0000256" key="5">
    <source>
        <dbReference type="ARBA" id="ARBA00012093"/>
    </source>
</evidence>
<proteinExistence type="inferred from homology"/>
<evidence type="ECO:0000256" key="9">
    <source>
        <dbReference type="ARBA" id="ARBA00023239"/>
    </source>
</evidence>
<feature type="domain" description="Tryptophan synthase beta chain-like PALP" evidence="12">
    <location>
        <begin position="23"/>
        <end position="336"/>
    </location>
</feature>
<keyword evidence="6" id="KW-0312">Gluconeogenesis</keyword>
<dbReference type="PANTHER" id="PTHR48078">
    <property type="entry name" value="THREONINE DEHYDRATASE, MITOCHONDRIAL-RELATED"/>
    <property type="match status" value="1"/>
</dbReference>
<comment type="catalytic activity">
    <reaction evidence="10">
        <text>L-serine = pyruvate + NH4(+)</text>
        <dbReference type="Rhea" id="RHEA:19169"/>
        <dbReference type="ChEBI" id="CHEBI:15361"/>
        <dbReference type="ChEBI" id="CHEBI:28938"/>
        <dbReference type="ChEBI" id="CHEBI:33384"/>
        <dbReference type="EC" id="4.3.1.17"/>
    </reaction>
</comment>
<evidence type="ECO:0000256" key="8">
    <source>
        <dbReference type="ARBA" id="ARBA00022898"/>
    </source>
</evidence>
<evidence type="ECO:0000259" key="12">
    <source>
        <dbReference type="Pfam" id="PF00291"/>
    </source>
</evidence>
<evidence type="ECO:0000256" key="3">
    <source>
        <dbReference type="ARBA" id="ARBA00004742"/>
    </source>
</evidence>
<evidence type="ECO:0000256" key="1">
    <source>
        <dbReference type="ARBA" id="ARBA00001933"/>
    </source>
</evidence>
<dbReference type="InterPro" id="IPR050147">
    <property type="entry name" value="Ser/Thr_Dehydratase"/>
</dbReference>
<organism evidence="13 14">
    <name type="scientific">Septoria linicola</name>
    <dbReference type="NCBI Taxonomy" id="215465"/>
    <lineage>
        <taxon>Eukaryota</taxon>
        <taxon>Fungi</taxon>
        <taxon>Dikarya</taxon>
        <taxon>Ascomycota</taxon>
        <taxon>Pezizomycotina</taxon>
        <taxon>Dothideomycetes</taxon>
        <taxon>Dothideomycetidae</taxon>
        <taxon>Mycosphaerellales</taxon>
        <taxon>Mycosphaerellaceae</taxon>
        <taxon>Septoria</taxon>
    </lineage>
</organism>
<keyword evidence="7" id="KW-0963">Cytoplasm</keyword>
<dbReference type="PROSITE" id="PS00165">
    <property type="entry name" value="DEHYDRATASE_SER_THR"/>
    <property type="match status" value="1"/>
</dbReference>
<dbReference type="InterPro" id="IPR036052">
    <property type="entry name" value="TrpB-like_PALP_sf"/>
</dbReference>
<comment type="similarity">
    <text evidence="4">Belongs to the serine/threonine dehydratase family.</text>
</comment>
<dbReference type="GO" id="GO:0006567">
    <property type="term" value="P:L-threonine catabolic process"/>
    <property type="evidence" value="ECO:0007669"/>
    <property type="project" value="TreeGrafter"/>
</dbReference>
<evidence type="ECO:0000256" key="10">
    <source>
        <dbReference type="ARBA" id="ARBA00049406"/>
    </source>
</evidence>
<gene>
    <name evidence="13" type="ORF">Slin15195_G108200</name>
</gene>
<evidence type="ECO:0000313" key="14">
    <source>
        <dbReference type="Proteomes" id="UP001056384"/>
    </source>
</evidence>
<keyword evidence="9" id="KW-0456">Lyase</keyword>
<evidence type="ECO:0000256" key="2">
    <source>
        <dbReference type="ARBA" id="ARBA00004496"/>
    </source>
</evidence>
<dbReference type="GO" id="GO:0030170">
    <property type="term" value="F:pyridoxal phosphate binding"/>
    <property type="evidence" value="ECO:0007669"/>
    <property type="project" value="InterPro"/>
</dbReference>
<dbReference type="GO" id="GO:0006565">
    <property type="term" value="P:L-serine catabolic process"/>
    <property type="evidence" value="ECO:0007669"/>
    <property type="project" value="TreeGrafter"/>
</dbReference>
<dbReference type="FunFam" id="3.40.50.1100:FF:000040">
    <property type="entry name" value="L-serine dehydratase, putative"/>
    <property type="match status" value="1"/>
</dbReference>
<comment type="pathway">
    <text evidence="3">Carbohydrate biosynthesis; gluconeogenesis.</text>
</comment>
<reference evidence="13" key="1">
    <citation type="submission" date="2022-06" db="EMBL/GenBank/DDBJ databases">
        <title>Complete genome sequences of two strains of the flax pathogen Septoria linicola.</title>
        <authorList>
            <person name="Lapalu N."/>
            <person name="Simon A."/>
            <person name="Demenou B."/>
            <person name="Paumier D."/>
            <person name="Guillot M.-P."/>
            <person name="Gout L."/>
            <person name="Valade R."/>
        </authorList>
    </citation>
    <scope>NUCLEOTIDE SEQUENCE</scope>
    <source>
        <strain evidence="13">SE15195</strain>
    </source>
</reference>
<sequence length="356" mass="38288">MTGPSLPHSTQSHAGSPPTDKPWRETPLIESAKLSQAAGCRVFLKLEHLQPSGSFKIRGLGNFVLNAYRASRTPEKVHFFSSSGGNAGLAAVLAAQFVERPCTVVVPHSTKARMIEKIKQAGASEVIQEGASWKEADSYMREVVMRRAAEERGEDAVGVHPFDHPDIWEGHSSMIDEVRKQMPGGEVPDWVICSAGGGGLFCGVVQGVQKQGDAWSDTRVVVVETEGADALAKSVDAGELITLPAITSIATSLGARRVGDRTWELASQGVKSGKIRNVVLSDAEAAMGCWKLFDDENILVEAACGVNTALCYGDRLQKALSRIPRPDEKVVIVVCGGSNISTDIIEQWRKEYAHVS</sequence>
<dbReference type="Gene3D" id="3.40.50.1100">
    <property type="match status" value="2"/>
</dbReference>
<dbReference type="GO" id="GO:0005737">
    <property type="term" value="C:cytoplasm"/>
    <property type="evidence" value="ECO:0007669"/>
    <property type="project" value="UniProtKB-SubCell"/>
</dbReference>
<evidence type="ECO:0000313" key="13">
    <source>
        <dbReference type="EMBL" id="USW57501.1"/>
    </source>
</evidence>